<dbReference type="Gene3D" id="3.90.1030.10">
    <property type="entry name" value="Ribosomal protein L17"/>
    <property type="match status" value="1"/>
</dbReference>
<name>A0A3B0VED2_9ZZZZ</name>
<keyword evidence="2 4" id="KW-0689">Ribosomal protein</keyword>
<evidence type="ECO:0000256" key="2">
    <source>
        <dbReference type="ARBA" id="ARBA00022980"/>
    </source>
</evidence>
<dbReference type="Pfam" id="PF01196">
    <property type="entry name" value="Ribosomal_L17"/>
    <property type="match status" value="1"/>
</dbReference>
<dbReference type="GO" id="GO:0022625">
    <property type="term" value="C:cytosolic large ribosomal subunit"/>
    <property type="evidence" value="ECO:0007669"/>
    <property type="project" value="TreeGrafter"/>
</dbReference>
<protein>
    <submittedName>
        <fullName evidence="4">LSU ribosomal protein L17p</fullName>
    </submittedName>
</protein>
<keyword evidence="3" id="KW-0687">Ribonucleoprotein</keyword>
<reference evidence="4" key="1">
    <citation type="submission" date="2018-06" db="EMBL/GenBank/DDBJ databases">
        <authorList>
            <person name="Zhirakovskaya E."/>
        </authorList>
    </citation>
    <scope>NUCLEOTIDE SEQUENCE</scope>
</reference>
<sequence>MRHRKDGRRLGRTASHRKAMLRNMVTSLFEHERIVTTVPKAKEARRVADKMITLAKRGDLHARRQACSYIQSKAIVAKLFDETCQQYSDRQGGYTRIIRTGTRAGDASPMAILELVGYEEVYETDEAGDEK</sequence>
<comment type="similarity">
    <text evidence="1">Belongs to the bacterial ribosomal protein bL17 family.</text>
</comment>
<dbReference type="InterPro" id="IPR047859">
    <property type="entry name" value="Ribosomal_bL17_CS"/>
</dbReference>
<dbReference type="FunFam" id="3.90.1030.10:FF:000001">
    <property type="entry name" value="50S ribosomal protein L17"/>
    <property type="match status" value="1"/>
</dbReference>
<accession>A0A3B0VED2</accession>
<dbReference type="PANTHER" id="PTHR14413:SF16">
    <property type="entry name" value="LARGE RIBOSOMAL SUBUNIT PROTEIN BL17M"/>
    <property type="match status" value="1"/>
</dbReference>
<dbReference type="NCBIfam" id="TIGR00059">
    <property type="entry name" value="L17"/>
    <property type="match status" value="1"/>
</dbReference>
<evidence type="ECO:0000256" key="3">
    <source>
        <dbReference type="ARBA" id="ARBA00023274"/>
    </source>
</evidence>
<dbReference type="PROSITE" id="PS01167">
    <property type="entry name" value="RIBOSOMAL_L17"/>
    <property type="match status" value="1"/>
</dbReference>
<dbReference type="SUPFAM" id="SSF64263">
    <property type="entry name" value="Prokaryotic ribosomal protein L17"/>
    <property type="match status" value="1"/>
</dbReference>
<evidence type="ECO:0000313" key="4">
    <source>
        <dbReference type="EMBL" id="VAW35179.1"/>
    </source>
</evidence>
<dbReference type="PANTHER" id="PTHR14413">
    <property type="entry name" value="RIBOSOMAL PROTEIN L17"/>
    <property type="match status" value="1"/>
</dbReference>
<dbReference type="InterPro" id="IPR036373">
    <property type="entry name" value="Ribosomal_bL17_sf"/>
</dbReference>
<dbReference type="InterPro" id="IPR000456">
    <property type="entry name" value="Ribosomal_bL17"/>
</dbReference>
<dbReference type="AlphaFoldDB" id="A0A3B0VED2"/>
<evidence type="ECO:0000256" key="1">
    <source>
        <dbReference type="ARBA" id="ARBA00008777"/>
    </source>
</evidence>
<dbReference type="HAMAP" id="MF_01368">
    <property type="entry name" value="Ribosomal_bL17"/>
    <property type="match status" value="1"/>
</dbReference>
<gene>
    <name evidence="4" type="ORF">MNBD_DELTA04-477</name>
</gene>
<proteinExistence type="inferred from homology"/>
<dbReference type="GO" id="GO:0003735">
    <property type="term" value="F:structural constituent of ribosome"/>
    <property type="evidence" value="ECO:0007669"/>
    <property type="project" value="InterPro"/>
</dbReference>
<dbReference type="GO" id="GO:0006412">
    <property type="term" value="P:translation"/>
    <property type="evidence" value="ECO:0007669"/>
    <property type="project" value="InterPro"/>
</dbReference>
<dbReference type="EMBL" id="UOEY01000013">
    <property type="protein sequence ID" value="VAW35179.1"/>
    <property type="molecule type" value="Genomic_DNA"/>
</dbReference>
<organism evidence="4">
    <name type="scientific">hydrothermal vent metagenome</name>
    <dbReference type="NCBI Taxonomy" id="652676"/>
    <lineage>
        <taxon>unclassified sequences</taxon>
        <taxon>metagenomes</taxon>
        <taxon>ecological metagenomes</taxon>
    </lineage>
</organism>